<evidence type="ECO:0000313" key="2">
    <source>
        <dbReference type="EMBL" id="MFC5449586.1"/>
    </source>
</evidence>
<dbReference type="EMBL" id="JBHSMJ010000020">
    <property type="protein sequence ID" value="MFC5449586.1"/>
    <property type="molecule type" value="Genomic_DNA"/>
</dbReference>
<dbReference type="InterPro" id="IPR013024">
    <property type="entry name" value="GGCT-like"/>
</dbReference>
<reference evidence="3" key="1">
    <citation type="journal article" date="2019" name="Int. J. Syst. Evol. Microbiol.">
        <title>The Global Catalogue of Microorganisms (GCM) 10K type strain sequencing project: providing services to taxonomists for standard genome sequencing and annotation.</title>
        <authorList>
            <consortium name="The Broad Institute Genomics Platform"/>
            <consortium name="The Broad Institute Genome Sequencing Center for Infectious Disease"/>
            <person name="Wu L."/>
            <person name="Ma J."/>
        </authorList>
    </citation>
    <scope>NUCLEOTIDE SEQUENCE [LARGE SCALE GENOMIC DNA]</scope>
    <source>
        <strain evidence="3">KACC 11904</strain>
    </source>
</reference>
<protein>
    <submittedName>
        <fullName evidence="2">Gamma-glutamylcyclotransferase</fullName>
    </submittedName>
</protein>
<proteinExistence type="predicted"/>
<evidence type="ECO:0000259" key="1">
    <source>
        <dbReference type="Pfam" id="PF06094"/>
    </source>
</evidence>
<dbReference type="CDD" id="cd06661">
    <property type="entry name" value="GGCT_like"/>
    <property type="match status" value="1"/>
</dbReference>
<dbReference type="InterPro" id="IPR009288">
    <property type="entry name" value="AIG2-like_dom"/>
</dbReference>
<dbReference type="InterPro" id="IPR036568">
    <property type="entry name" value="GGCT-like_sf"/>
</dbReference>
<evidence type="ECO:0000313" key="3">
    <source>
        <dbReference type="Proteomes" id="UP001596044"/>
    </source>
</evidence>
<sequence length="136" mass="14980">MISVFVYGTLMVGESNHAVAAPYVVSVQPGAVHGELYNVGAYPALLLISAEGGKLQQVIGEWLEVTEEGLAAMDELEDYYGPGEANEYERVFVRDVNGLREGWVYVWEDISGLKKIRSGSWRAIRTRLSADRNGEA</sequence>
<dbReference type="Proteomes" id="UP001596044">
    <property type="component" value="Unassembled WGS sequence"/>
</dbReference>
<dbReference type="RefSeq" id="WP_270877634.1">
    <property type="nucleotide sequence ID" value="NZ_JAQFVF010000002.1"/>
</dbReference>
<dbReference type="Pfam" id="PF06094">
    <property type="entry name" value="GGACT"/>
    <property type="match status" value="1"/>
</dbReference>
<organism evidence="2 3">
    <name type="scientific">Paenibacillus aestuarii</name>
    <dbReference type="NCBI Taxonomy" id="516965"/>
    <lineage>
        <taxon>Bacteria</taxon>
        <taxon>Bacillati</taxon>
        <taxon>Bacillota</taxon>
        <taxon>Bacilli</taxon>
        <taxon>Bacillales</taxon>
        <taxon>Paenibacillaceae</taxon>
        <taxon>Paenibacillus</taxon>
    </lineage>
</organism>
<dbReference type="Gene3D" id="3.10.490.10">
    <property type="entry name" value="Gamma-glutamyl cyclotransferase-like"/>
    <property type="match status" value="1"/>
</dbReference>
<keyword evidence="3" id="KW-1185">Reference proteome</keyword>
<comment type="caution">
    <text evidence="2">The sequence shown here is derived from an EMBL/GenBank/DDBJ whole genome shotgun (WGS) entry which is preliminary data.</text>
</comment>
<gene>
    <name evidence="2" type="ORF">ACFPOG_15050</name>
</gene>
<dbReference type="SUPFAM" id="SSF110857">
    <property type="entry name" value="Gamma-glutamyl cyclotransferase-like"/>
    <property type="match status" value="1"/>
</dbReference>
<accession>A0ABW0K9A1</accession>
<name>A0ABW0K9A1_9BACL</name>
<feature type="domain" description="Gamma-glutamylcyclotransferase AIG2-like" evidence="1">
    <location>
        <begin position="4"/>
        <end position="122"/>
    </location>
</feature>